<feature type="transmembrane region" description="Helical" evidence="2">
    <location>
        <begin position="15"/>
        <end position="33"/>
    </location>
</feature>
<dbReference type="Gene3D" id="2.120.10.30">
    <property type="entry name" value="TolB, C-terminal domain"/>
    <property type="match status" value="2"/>
</dbReference>
<dbReference type="Pfam" id="PF00326">
    <property type="entry name" value="Peptidase_S9"/>
    <property type="match status" value="1"/>
</dbReference>
<protein>
    <recommendedName>
        <fullName evidence="3">Peptidase S9 prolyl oligopeptidase catalytic domain-containing protein</fullName>
    </recommendedName>
</protein>
<dbReference type="InterPro" id="IPR029058">
    <property type="entry name" value="AB_hydrolase_fold"/>
</dbReference>
<dbReference type="PANTHER" id="PTHR42776:SF27">
    <property type="entry name" value="DIPEPTIDYL PEPTIDASE FAMILY MEMBER 6"/>
    <property type="match status" value="1"/>
</dbReference>
<evidence type="ECO:0000313" key="5">
    <source>
        <dbReference type="Proteomes" id="UP000474567"/>
    </source>
</evidence>
<keyword evidence="2" id="KW-1133">Transmembrane helix</keyword>
<name>A0ABM8KP11_9FLAO</name>
<dbReference type="Gene3D" id="3.40.50.1820">
    <property type="entry name" value="alpha/beta hydrolase"/>
    <property type="match status" value="1"/>
</dbReference>
<evidence type="ECO:0000256" key="2">
    <source>
        <dbReference type="SAM" id="Phobius"/>
    </source>
</evidence>
<dbReference type="RefSeq" id="WP_173968082.1">
    <property type="nucleotide sequence ID" value="NZ_CADCST010000136.1"/>
</dbReference>
<proteinExistence type="predicted"/>
<keyword evidence="2" id="KW-0472">Membrane</keyword>
<dbReference type="Proteomes" id="UP000474567">
    <property type="component" value="Unassembled WGS sequence"/>
</dbReference>
<keyword evidence="5" id="KW-1185">Reference proteome</keyword>
<organism evidence="4 5">
    <name type="scientific">Flavobacterium collinsii</name>
    <dbReference type="NCBI Taxonomy" id="1114861"/>
    <lineage>
        <taxon>Bacteria</taxon>
        <taxon>Pseudomonadati</taxon>
        <taxon>Bacteroidota</taxon>
        <taxon>Flavobacteriia</taxon>
        <taxon>Flavobacteriales</taxon>
        <taxon>Flavobacteriaceae</taxon>
        <taxon>Flavobacterium</taxon>
    </lineage>
</organism>
<evidence type="ECO:0000259" key="3">
    <source>
        <dbReference type="Pfam" id="PF00326"/>
    </source>
</evidence>
<dbReference type="SUPFAM" id="SSF53474">
    <property type="entry name" value="alpha/beta-Hydrolases"/>
    <property type="match status" value="1"/>
</dbReference>
<evidence type="ECO:0000256" key="1">
    <source>
        <dbReference type="ARBA" id="ARBA00022801"/>
    </source>
</evidence>
<keyword evidence="1" id="KW-0378">Hydrolase</keyword>
<reference evidence="4 5" key="1">
    <citation type="submission" date="2020-02" db="EMBL/GenBank/DDBJ databases">
        <authorList>
            <person name="Criscuolo A."/>
        </authorList>
    </citation>
    <scope>NUCLEOTIDE SEQUENCE [LARGE SCALE GENOMIC DNA]</scope>
    <source>
        <strain evidence="4">CECT7796</strain>
    </source>
</reference>
<dbReference type="InterPro" id="IPR011042">
    <property type="entry name" value="6-blade_b-propeller_TolB-like"/>
</dbReference>
<dbReference type="PANTHER" id="PTHR42776">
    <property type="entry name" value="SERINE PEPTIDASE S9 FAMILY MEMBER"/>
    <property type="match status" value="1"/>
</dbReference>
<gene>
    <name evidence="4" type="ORF">FLACOL7796_04268</name>
</gene>
<keyword evidence="2" id="KW-0812">Transmembrane</keyword>
<comment type="caution">
    <text evidence="4">The sequence shown here is derived from an EMBL/GenBank/DDBJ whole genome shotgun (WGS) entry which is preliminary data.</text>
</comment>
<dbReference type="SUPFAM" id="SSF82171">
    <property type="entry name" value="DPP6 N-terminal domain-like"/>
    <property type="match status" value="1"/>
</dbReference>
<sequence>MFTNHIQDRDKTSTFYYLCPKLILVLFFILPLVTCPSWGQVVQKKQLTASDYHLWGTVDLDKVSPDEKWASYRMTYDTGIDTLFVRNILSRKTYHFAGGNTSLFTKDNVYICQKAEELQILDTKTAKKETIHNVKKYTYCPETNQLILLVRSEDSMSTLIIRSPIGKIIKKITDVTQFSLSPKGQQLVYSTFSNHKNSLVLLDLKNINNAKRLFIDSATHFNNFSWQKEGYTLAFLTQSNDLSNNSLCYYILEKDKLYQLDPTTQPNFPNNATITDDSFYKISISDDMQKVFFAIKNKINIPEIKPDSNVEVWNANDKWIYPQNQRSGNFEKTEKLALWLPLENRFTAITSNELPKVMLSGNQQYAILSNPKDYEPQFETESPRDYYIMDLNTFEKSLFLNKQDSNYTLVIPSSVGKYVAYFKEDNWWVYDIANKTHKNITINAGGKFKAKVHTLITESACGNPGWSTDDKEILIYDQYDLWAFTSDGSTSRRLTHGREAKIKYRIAEVPNERTLNFIYDGMKIKSFDLSYGLLLRAEGEHGKTGYFKWSINAGTKPIVYGDSYIDQLNYASQKKSMFYREQKFDSAPQLMVTKDFLKPISFFKSNPQQEKYFWGKSALIKYQNSKNQNLKGVLLYPANYDPKQKYPMIVPIYEIQSDLLHHYINPSYYNEAGINPTVFASQGYFVFLPDIIHEDGNPGISATDCVITGTKKIIDIGIINPDKIGLIGHSFGGFEATFIITQTDIFATVIASGAITDLNSFYLTINQKSGKPDMWRFQSEQWRMGKTPFEAPLAYEANSPLAHVQKIKTPLLLWTGKQDKQVDPHQTIEFYLALRRLGKKNITLFYPNEGHVLTNTTNQKDLAIRMQEWFGYFLKDEPPTPWIKEGLK</sequence>
<dbReference type="InterPro" id="IPR001375">
    <property type="entry name" value="Peptidase_S9_cat"/>
</dbReference>
<accession>A0ABM8KP11</accession>
<feature type="domain" description="Peptidase S9 prolyl oligopeptidase catalytic" evidence="3">
    <location>
        <begin position="706"/>
        <end position="875"/>
    </location>
</feature>
<evidence type="ECO:0000313" key="4">
    <source>
        <dbReference type="EMBL" id="CAA9202433.1"/>
    </source>
</evidence>
<dbReference type="EMBL" id="CADCST010000136">
    <property type="protein sequence ID" value="CAA9202433.1"/>
    <property type="molecule type" value="Genomic_DNA"/>
</dbReference>